<dbReference type="EMBL" id="SJPP01000002">
    <property type="protein sequence ID" value="TWU08906.1"/>
    <property type="molecule type" value="Genomic_DNA"/>
</dbReference>
<sequence length="137" mass="15070">MYPPPVNKEDSVLNVDQAAKPSDSMIRGLNDIPDAWPELPANSSLSAEIGWVQANRLRIVEEKPGHATVVRLDLALSPSPSWAALGWLETSIRSYAKYVDVAAKATASDNGEAEVWRRERMAIEEVKALLDEMRAEG</sequence>
<evidence type="ECO:0000313" key="2">
    <source>
        <dbReference type="Proteomes" id="UP000320735"/>
    </source>
</evidence>
<dbReference type="OrthoDB" id="302343at2"/>
<accession>A0A5C6BC85</accession>
<keyword evidence="2" id="KW-1185">Reference proteome</keyword>
<gene>
    <name evidence="1" type="ORF">CA54_41450</name>
</gene>
<evidence type="ECO:0000313" key="1">
    <source>
        <dbReference type="EMBL" id="TWU08906.1"/>
    </source>
</evidence>
<comment type="caution">
    <text evidence="1">The sequence shown here is derived from an EMBL/GenBank/DDBJ whole genome shotgun (WGS) entry which is preliminary data.</text>
</comment>
<reference evidence="1 2" key="1">
    <citation type="submission" date="2019-02" db="EMBL/GenBank/DDBJ databases">
        <title>Deep-cultivation of Planctomycetes and their phenomic and genomic characterization uncovers novel biology.</title>
        <authorList>
            <person name="Wiegand S."/>
            <person name="Jogler M."/>
            <person name="Boedeker C."/>
            <person name="Pinto D."/>
            <person name="Vollmers J."/>
            <person name="Rivas-Marin E."/>
            <person name="Kohn T."/>
            <person name="Peeters S.H."/>
            <person name="Heuer A."/>
            <person name="Rast P."/>
            <person name="Oberbeckmann S."/>
            <person name="Bunk B."/>
            <person name="Jeske O."/>
            <person name="Meyerdierks A."/>
            <person name="Storesund J.E."/>
            <person name="Kallscheuer N."/>
            <person name="Luecker S."/>
            <person name="Lage O.M."/>
            <person name="Pohl T."/>
            <person name="Merkel B.J."/>
            <person name="Hornburger P."/>
            <person name="Mueller R.-W."/>
            <person name="Bruemmer F."/>
            <person name="Labrenz M."/>
            <person name="Spormann A.M."/>
            <person name="Op Den Camp H."/>
            <person name="Overmann J."/>
            <person name="Amann R."/>
            <person name="Jetten M.S.M."/>
            <person name="Mascher T."/>
            <person name="Medema M.H."/>
            <person name="Devos D.P."/>
            <person name="Kaster A.-K."/>
            <person name="Ovreas L."/>
            <person name="Rohde M."/>
            <person name="Galperin M.Y."/>
            <person name="Jogler C."/>
        </authorList>
    </citation>
    <scope>NUCLEOTIDE SEQUENCE [LARGE SCALE GENOMIC DNA]</scope>
    <source>
        <strain evidence="1 2">CA54</strain>
    </source>
</reference>
<protein>
    <submittedName>
        <fullName evidence="1">Uncharacterized protein</fullName>
    </submittedName>
</protein>
<dbReference type="Proteomes" id="UP000320735">
    <property type="component" value="Unassembled WGS sequence"/>
</dbReference>
<dbReference type="AlphaFoldDB" id="A0A5C6BC85"/>
<name>A0A5C6BC85_9PLAN</name>
<proteinExistence type="predicted"/>
<organism evidence="1 2">
    <name type="scientific">Symmachiella macrocystis</name>
    <dbReference type="NCBI Taxonomy" id="2527985"/>
    <lineage>
        <taxon>Bacteria</taxon>
        <taxon>Pseudomonadati</taxon>
        <taxon>Planctomycetota</taxon>
        <taxon>Planctomycetia</taxon>
        <taxon>Planctomycetales</taxon>
        <taxon>Planctomycetaceae</taxon>
        <taxon>Symmachiella</taxon>
    </lineage>
</organism>
<dbReference type="RefSeq" id="WP_146372685.1">
    <property type="nucleotide sequence ID" value="NZ_SJPP01000002.1"/>
</dbReference>